<evidence type="ECO:0000313" key="10">
    <source>
        <dbReference type="EMBL" id="CAB4830487.1"/>
    </source>
</evidence>
<dbReference type="EMBL" id="CAFABH010000016">
    <property type="protein sequence ID" value="CAB4830487.1"/>
    <property type="molecule type" value="Genomic_DNA"/>
</dbReference>
<feature type="transmembrane region" description="Helical" evidence="5">
    <location>
        <begin position="85"/>
        <end position="105"/>
    </location>
</feature>
<comment type="subcellular location">
    <subcellularLocation>
        <location evidence="1">Membrane</location>
        <topology evidence="1">Multi-pass membrane protein</topology>
    </subcellularLocation>
</comment>
<evidence type="ECO:0000256" key="4">
    <source>
        <dbReference type="ARBA" id="ARBA00023136"/>
    </source>
</evidence>
<feature type="transmembrane region" description="Helical" evidence="5">
    <location>
        <begin position="234"/>
        <end position="261"/>
    </location>
</feature>
<gene>
    <name evidence="7" type="ORF">UFOPK2510_00909</name>
    <name evidence="8" type="ORF">UFOPK2718_01122</name>
    <name evidence="9" type="ORF">UFOPK2936_00402</name>
    <name evidence="10" type="ORF">UFOPK3174_01031</name>
    <name evidence="11" type="ORF">UFOPK3328_00258</name>
    <name evidence="12" type="ORF">UFOPK3779_00723</name>
    <name evidence="13" type="ORF">UFOPK3913_01338</name>
    <name evidence="6" type="ORF">UFOPK4107_00846</name>
    <name evidence="14" type="ORF">UFOPK4403_00027</name>
</gene>
<accession>A0A6J6S312</accession>
<dbReference type="GO" id="GO:0005886">
    <property type="term" value="C:plasma membrane"/>
    <property type="evidence" value="ECO:0007669"/>
    <property type="project" value="TreeGrafter"/>
</dbReference>
<evidence type="ECO:0000313" key="12">
    <source>
        <dbReference type="EMBL" id="CAB4943561.1"/>
    </source>
</evidence>
<evidence type="ECO:0000313" key="8">
    <source>
        <dbReference type="EMBL" id="CAB4729186.1"/>
    </source>
</evidence>
<dbReference type="Pfam" id="PF02361">
    <property type="entry name" value="CbiQ"/>
    <property type="match status" value="1"/>
</dbReference>
<dbReference type="EMBL" id="CAEZYM010000010">
    <property type="protein sequence ID" value="CAB4729186.1"/>
    <property type="molecule type" value="Genomic_DNA"/>
</dbReference>
<evidence type="ECO:0000256" key="5">
    <source>
        <dbReference type="SAM" id="Phobius"/>
    </source>
</evidence>
<dbReference type="EMBL" id="CAEZZW010000001">
    <property type="protein sequence ID" value="CAB4774301.1"/>
    <property type="molecule type" value="Genomic_DNA"/>
</dbReference>
<dbReference type="EMBL" id="CAFBNH010000004">
    <property type="protein sequence ID" value="CAB4943561.1"/>
    <property type="molecule type" value="Genomic_DNA"/>
</dbReference>
<evidence type="ECO:0000313" key="7">
    <source>
        <dbReference type="EMBL" id="CAB4694463.1"/>
    </source>
</evidence>
<name>A0A6J6S312_9ZZZZ</name>
<dbReference type="InterPro" id="IPR003339">
    <property type="entry name" value="ABC/ECF_trnsptr_transmembrane"/>
</dbReference>
<organism evidence="8">
    <name type="scientific">freshwater metagenome</name>
    <dbReference type="NCBI Taxonomy" id="449393"/>
    <lineage>
        <taxon>unclassified sequences</taxon>
        <taxon>metagenomes</taxon>
        <taxon>ecological metagenomes</taxon>
    </lineage>
</organism>
<feature type="transmembrane region" description="Helical" evidence="5">
    <location>
        <begin position="53"/>
        <end position="79"/>
    </location>
</feature>
<dbReference type="EMBL" id="CAEZXO010000005">
    <property type="protein sequence ID" value="CAB4694463.1"/>
    <property type="molecule type" value="Genomic_DNA"/>
</dbReference>
<evidence type="ECO:0000256" key="1">
    <source>
        <dbReference type="ARBA" id="ARBA00004141"/>
    </source>
</evidence>
<keyword evidence="2 5" id="KW-0812">Transmembrane</keyword>
<dbReference type="CDD" id="cd16914">
    <property type="entry name" value="EcfT"/>
    <property type="match status" value="1"/>
</dbReference>
<evidence type="ECO:0000313" key="13">
    <source>
        <dbReference type="EMBL" id="CAB4984189.1"/>
    </source>
</evidence>
<reference evidence="8" key="1">
    <citation type="submission" date="2020-05" db="EMBL/GenBank/DDBJ databases">
        <authorList>
            <person name="Chiriac C."/>
            <person name="Salcher M."/>
            <person name="Ghai R."/>
            <person name="Kavagutti S V."/>
        </authorList>
    </citation>
    <scope>NUCLEOTIDE SEQUENCE</scope>
</reference>
<sequence length="271" mass="29583">MRGALHPLTWWVWAGSLAVAIVSARSILLAIIVVTLVALTVHRNGRGTAWSHSFRWALIMGMWVVLIRTAIGVLVGVPIPGRTLFSIPVFPLPTWMAGVRVGGGVTLERLTSTTHESIIIAGVIALIGAATSLSNPHRLLRSLPIMIYEFGVAVVIATTVVPQLVMSITRIRQAQQMRGQSVRGIRQWKKIALPLLEDALSRSLDLAAAMDSRGYGFSRKRSRYRVEKIQSGEYGIACASIFAIFIPIPFVIFSALLPLLVVKSRNQAVFA</sequence>
<protein>
    <submittedName>
        <fullName evidence="8">Unannotated protein</fullName>
    </submittedName>
</protein>
<evidence type="ECO:0000313" key="11">
    <source>
        <dbReference type="EMBL" id="CAB4857284.1"/>
    </source>
</evidence>
<evidence type="ECO:0000313" key="9">
    <source>
        <dbReference type="EMBL" id="CAB4774301.1"/>
    </source>
</evidence>
<feature type="transmembrane region" description="Helical" evidence="5">
    <location>
        <begin position="117"/>
        <end position="133"/>
    </location>
</feature>
<evidence type="ECO:0000313" key="6">
    <source>
        <dbReference type="EMBL" id="CAB4339087.1"/>
    </source>
</evidence>
<dbReference type="EMBL" id="CAESAE010000004">
    <property type="protein sequence ID" value="CAB4339087.1"/>
    <property type="molecule type" value="Genomic_DNA"/>
</dbReference>
<evidence type="ECO:0000256" key="2">
    <source>
        <dbReference type="ARBA" id="ARBA00022692"/>
    </source>
</evidence>
<dbReference type="EMBL" id="CAFBOC010000016">
    <property type="protein sequence ID" value="CAB4984189.1"/>
    <property type="molecule type" value="Genomic_DNA"/>
</dbReference>
<keyword evidence="4 5" id="KW-0472">Membrane</keyword>
<feature type="transmembrane region" description="Helical" evidence="5">
    <location>
        <begin position="12"/>
        <end position="41"/>
    </location>
</feature>
<dbReference type="EMBL" id="CAFBLD010000002">
    <property type="protein sequence ID" value="CAB4857284.1"/>
    <property type="molecule type" value="Genomic_DNA"/>
</dbReference>
<dbReference type="AlphaFoldDB" id="A0A6J6S312"/>
<evidence type="ECO:0000313" key="14">
    <source>
        <dbReference type="EMBL" id="CAB5069582.1"/>
    </source>
</evidence>
<evidence type="ECO:0000256" key="3">
    <source>
        <dbReference type="ARBA" id="ARBA00022989"/>
    </source>
</evidence>
<proteinExistence type="predicted"/>
<dbReference type="EMBL" id="CAFBQX010000001">
    <property type="protein sequence ID" value="CAB5069582.1"/>
    <property type="molecule type" value="Genomic_DNA"/>
</dbReference>
<dbReference type="PANTHER" id="PTHR33514:SF15">
    <property type="entry name" value="COBALT TRANSPORT PROTEIN"/>
    <property type="match status" value="1"/>
</dbReference>
<dbReference type="PANTHER" id="PTHR33514">
    <property type="entry name" value="PROTEIN ABCI12, CHLOROPLASTIC"/>
    <property type="match status" value="1"/>
</dbReference>
<keyword evidence="3 5" id="KW-1133">Transmembrane helix</keyword>
<feature type="transmembrane region" description="Helical" evidence="5">
    <location>
        <begin position="145"/>
        <end position="168"/>
    </location>
</feature>